<dbReference type="Proteomes" id="UP000186817">
    <property type="component" value="Unassembled WGS sequence"/>
</dbReference>
<dbReference type="SUPFAM" id="SSF54001">
    <property type="entry name" value="Cysteine proteinases"/>
    <property type="match status" value="1"/>
</dbReference>
<dbReference type="SMART" id="SM00645">
    <property type="entry name" value="Pept_C1"/>
    <property type="match status" value="1"/>
</dbReference>
<keyword evidence="5" id="KW-1185">Reference proteome</keyword>
<keyword evidence="2" id="KW-0865">Zymogen</keyword>
<dbReference type="PROSITE" id="PS00139">
    <property type="entry name" value="THIOL_PROTEASE_CYS"/>
    <property type="match status" value="1"/>
</dbReference>
<dbReference type="GO" id="GO:0006508">
    <property type="term" value="P:proteolysis"/>
    <property type="evidence" value="ECO:0007669"/>
    <property type="project" value="UniProtKB-KW"/>
</dbReference>
<dbReference type="Gene3D" id="3.90.70.10">
    <property type="entry name" value="Cysteine proteinases"/>
    <property type="match status" value="1"/>
</dbReference>
<dbReference type="PROSITE" id="PS00640">
    <property type="entry name" value="THIOL_PROTEASE_ASN"/>
    <property type="match status" value="1"/>
</dbReference>
<dbReference type="InterPro" id="IPR013128">
    <property type="entry name" value="Peptidase_C1A"/>
</dbReference>
<feature type="domain" description="Peptidase C1A papain C-terminal" evidence="3">
    <location>
        <begin position="224"/>
        <end position="450"/>
    </location>
</feature>
<dbReference type="PANTHER" id="PTHR12411">
    <property type="entry name" value="CYSTEINE PROTEASE FAMILY C1-RELATED"/>
    <property type="match status" value="1"/>
</dbReference>
<dbReference type="InterPro" id="IPR000668">
    <property type="entry name" value="Peptidase_C1A_C"/>
</dbReference>
<dbReference type="OrthoDB" id="190265at2759"/>
<dbReference type="PRINTS" id="PR00705">
    <property type="entry name" value="PAPAIN"/>
</dbReference>
<evidence type="ECO:0000313" key="5">
    <source>
        <dbReference type="Proteomes" id="UP000186817"/>
    </source>
</evidence>
<dbReference type="CDD" id="cd02248">
    <property type="entry name" value="Peptidase_C1A"/>
    <property type="match status" value="1"/>
</dbReference>
<evidence type="ECO:0000313" key="4">
    <source>
        <dbReference type="EMBL" id="OLP87497.1"/>
    </source>
</evidence>
<dbReference type="Pfam" id="PF00112">
    <property type="entry name" value="Peptidase_C1"/>
    <property type="match status" value="1"/>
</dbReference>
<dbReference type="GO" id="GO:0008234">
    <property type="term" value="F:cysteine-type peptidase activity"/>
    <property type="evidence" value="ECO:0007669"/>
    <property type="project" value="InterPro"/>
</dbReference>
<keyword evidence="4" id="KW-0645">Protease</keyword>
<dbReference type="EMBL" id="LSRX01000858">
    <property type="protein sequence ID" value="OLP87497.1"/>
    <property type="molecule type" value="Genomic_DNA"/>
</dbReference>
<comment type="caution">
    <text evidence="4">The sequence shown here is derived from an EMBL/GenBank/DDBJ whole genome shotgun (WGS) entry which is preliminary data.</text>
</comment>
<dbReference type="AlphaFoldDB" id="A0A1Q9CX61"/>
<evidence type="ECO:0000256" key="1">
    <source>
        <dbReference type="ARBA" id="ARBA00008455"/>
    </source>
</evidence>
<sequence>MQSLSIRSKPKIDELGTRASGLRAGTAARGGGRWRCWRQAFRKLSLEVQEKANIGQLTTSYCCCSSREFEELPFTPFPQHEAAALRRWRRCPGALAAPQAAHPRMLLAAIVILTQAAFAAKVHSTSRGVSMSFDDFISLHGRSYRQGSQEYEERAALFETRRVAALLQNNRSDAKWSATINKFSDRKEEELKVMHGYKPAQVRQSQGLSFAAEEEDHSRLKSALPEKVDWRHLSDGQNIVEQGGCGSCWAISATTVLNAHSEIHRGRPRRFSSQELVNCVPNPQECGGQGGCSGATVELGIGWAVQHGLSLETSVPYSAQDGTCENSFLQAQGLRGATAGGASFGLTGFRVLPSNKEEPLARALVELGPVAVSVAASSWFSYEGGVFDECDNIVNHAVALYGYGRSDSHRFWLVKNSWGSDWGENGYIRLLRRDSEDQHCGIDTEPDKGIACKGGPKEVTVCGTCGILYDSVVPQFEDAKEA</sequence>
<evidence type="ECO:0000259" key="3">
    <source>
        <dbReference type="SMART" id="SM00645"/>
    </source>
</evidence>
<dbReference type="InterPro" id="IPR038765">
    <property type="entry name" value="Papain-like_cys_pep_sf"/>
</dbReference>
<name>A0A1Q9CX61_SYMMI</name>
<organism evidence="4 5">
    <name type="scientific">Symbiodinium microadriaticum</name>
    <name type="common">Dinoflagellate</name>
    <name type="synonym">Zooxanthella microadriatica</name>
    <dbReference type="NCBI Taxonomy" id="2951"/>
    <lineage>
        <taxon>Eukaryota</taxon>
        <taxon>Sar</taxon>
        <taxon>Alveolata</taxon>
        <taxon>Dinophyceae</taxon>
        <taxon>Suessiales</taxon>
        <taxon>Symbiodiniaceae</taxon>
        <taxon>Symbiodinium</taxon>
    </lineage>
</organism>
<comment type="similarity">
    <text evidence="1">Belongs to the peptidase C1 family.</text>
</comment>
<dbReference type="InterPro" id="IPR025661">
    <property type="entry name" value="Pept_asp_AS"/>
</dbReference>
<protein>
    <submittedName>
        <fullName evidence="4">Thiol protease</fullName>
    </submittedName>
</protein>
<evidence type="ECO:0000256" key="2">
    <source>
        <dbReference type="ARBA" id="ARBA00023145"/>
    </source>
</evidence>
<dbReference type="InterPro" id="IPR000169">
    <property type="entry name" value="Pept_cys_AS"/>
</dbReference>
<gene>
    <name evidence="4" type="primary">SEN102</name>
    <name evidence="4" type="ORF">AK812_SmicGene31277</name>
</gene>
<reference evidence="4 5" key="1">
    <citation type="submission" date="2016-02" db="EMBL/GenBank/DDBJ databases">
        <title>Genome analysis of coral dinoflagellate symbionts highlights evolutionary adaptations to a symbiotic lifestyle.</title>
        <authorList>
            <person name="Aranda M."/>
            <person name="Li Y."/>
            <person name="Liew Y.J."/>
            <person name="Baumgarten S."/>
            <person name="Simakov O."/>
            <person name="Wilson M."/>
            <person name="Piel J."/>
            <person name="Ashoor H."/>
            <person name="Bougouffa S."/>
            <person name="Bajic V.B."/>
            <person name="Ryu T."/>
            <person name="Ravasi T."/>
            <person name="Bayer T."/>
            <person name="Micklem G."/>
            <person name="Kim H."/>
            <person name="Bhak J."/>
            <person name="Lajeunesse T.C."/>
            <person name="Voolstra C.R."/>
        </authorList>
    </citation>
    <scope>NUCLEOTIDE SEQUENCE [LARGE SCALE GENOMIC DNA]</scope>
    <source>
        <strain evidence="4 5">CCMP2467</strain>
    </source>
</reference>
<accession>A0A1Q9CX61</accession>
<proteinExistence type="inferred from homology"/>
<keyword evidence="4" id="KW-0378">Hydrolase</keyword>
<dbReference type="InterPro" id="IPR039417">
    <property type="entry name" value="Peptidase_C1A_papain-like"/>
</dbReference>